<feature type="compositionally biased region" description="Basic and acidic residues" evidence="1">
    <location>
        <begin position="41"/>
        <end position="70"/>
    </location>
</feature>
<dbReference type="Proteomes" id="UP001604282">
    <property type="component" value="Unassembled WGS sequence"/>
</dbReference>
<keyword evidence="3" id="KW-1185">Reference proteome</keyword>
<gene>
    <name evidence="2" type="ORF">ACGFYS_04615</name>
</gene>
<dbReference type="RefSeq" id="WP_189851636.1">
    <property type="nucleotide sequence ID" value="NZ_BMVV01000018.1"/>
</dbReference>
<evidence type="ECO:0000256" key="1">
    <source>
        <dbReference type="SAM" id="MobiDB-lite"/>
    </source>
</evidence>
<proteinExistence type="predicted"/>
<protein>
    <submittedName>
        <fullName evidence="2">Uncharacterized protein</fullName>
    </submittedName>
</protein>
<comment type="caution">
    <text evidence="2">The sequence shown here is derived from an EMBL/GenBank/DDBJ whole genome shotgun (WGS) entry which is preliminary data.</text>
</comment>
<feature type="region of interest" description="Disordered" evidence="1">
    <location>
        <begin position="36"/>
        <end position="70"/>
    </location>
</feature>
<sequence length="70" mass="7083">MVEELAEAVVRAAGVAARGVAAMLSVPETYAAAAEFAAGAERPRERRDGADGTAERDGRGGQGRKDAPAA</sequence>
<evidence type="ECO:0000313" key="3">
    <source>
        <dbReference type="Proteomes" id="UP001604282"/>
    </source>
</evidence>
<evidence type="ECO:0000313" key="2">
    <source>
        <dbReference type="EMBL" id="MFG3188201.1"/>
    </source>
</evidence>
<accession>A0ABW7BKZ8</accession>
<dbReference type="EMBL" id="JBICZW010000002">
    <property type="protein sequence ID" value="MFG3188201.1"/>
    <property type="molecule type" value="Genomic_DNA"/>
</dbReference>
<name>A0ABW7BKZ8_9ACTN</name>
<reference evidence="2 3" key="1">
    <citation type="submission" date="2024-10" db="EMBL/GenBank/DDBJ databases">
        <title>The Natural Products Discovery Center: Release of the First 8490 Sequenced Strains for Exploring Actinobacteria Biosynthetic Diversity.</title>
        <authorList>
            <person name="Kalkreuter E."/>
            <person name="Kautsar S.A."/>
            <person name="Yang D."/>
            <person name="Bader C.D."/>
            <person name="Teijaro C.N."/>
            <person name="Fluegel L."/>
            <person name="Davis C.M."/>
            <person name="Simpson J.R."/>
            <person name="Lauterbach L."/>
            <person name="Steele A.D."/>
            <person name="Gui C."/>
            <person name="Meng S."/>
            <person name="Li G."/>
            <person name="Viehrig K."/>
            <person name="Ye F."/>
            <person name="Su P."/>
            <person name="Kiefer A.F."/>
            <person name="Nichols A."/>
            <person name="Cepeda A.J."/>
            <person name="Yan W."/>
            <person name="Fan B."/>
            <person name="Jiang Y."/>
            <person name="Adhikari A."/>
            <person name="Zheng C.-J."/>
            <person name="Schuster L."/>
            <person name="Cowan T.M."/>
            <person name="Smanski M.J."/>
            <person name="Chevrette M.G."/>
            <person name="De Carvalho L.P.S."/>
            <person name="Shen B."/>
        </authorList>
    </citation>
    <scope>NUCLEOTIDE SEQUENCE [LARGE SCALE GENOMIC DNA]</scope>
    <source>
        <strain evidence="2 3">NPDC048229</strain>
    </source>
</reference>
<organism evidence="2 3">
    <name type="scientific">Streptomyces omiyaensis</name>
    <dbReference type="NCBI Taxonomy" id="68247"/>
    <lineage>
        <taxon>Bacteria</taxon>
        <taxon>Bacillati</taxon>
        <taxon>Actinomycetota</taxon>
        <taxon>Actinomycetes</taxon>
        <taxon>Kitasatosporales</taxon>
        <taxon>Streptomycetaceae</taxon>
        <taxon>Streptomyces</taxon>
    </lineage>
</organism>